<evidence type="ECO:0000313" key="1">
    <source>
        <dbReference type="EMBL" id="HAS8541339.1"/>
    </source>
</evidence>
<reference evidence="1" key="2">
    <citation type="submission" date="2019-01" db="EMBL/GenBank/DDBJ databases">
        <authorList>
            <consortium name="NCBI Pathogen Detection Project"/>
        </authorList>
    </citation>
    <scope>NUCLEOTIDE SEQUENCE</scope>
    <source>
        <strain evidence="1">BCW_3452</strain>
    </source>
</reference>
<name>A0A8H9N230_VIBVL</name>
<dbReference type="Proteomes" id="UP000863257">
    <property type="component" value="Unassembled WGS sequence"/>
</dbReference>
<dbReference type="AlphaFoldDB" id="A0A8H9N230"/>
<comment type="caution">
    <text evidence="1">The sequence shown here is derived from an EMBL/GenBank/DDBJ whole genome shotgun (WGS) entry which is preliminary data.</text>
</comment>
<proteinExistence type="predicted"/>
<reference evidence="1" key="1">
    <citation type="journal article" date="2018" name="Genome Biol.">
        <title>SKESA: strategic k-mer extension for scrupulous assemblies.</title>
        <authorList>
            <person name="Souvorov A."/>
            <person name="Agarwala R."/>
            <person name="Lipman D.J."/>
        </authorList>
    </citation>
    <scope>NUCLEOTIDE SEQUENCE</scope>
    <source>
        <strain evidence="1">BCW_3452</strain>
    </source>
</reference>
<protein>
    <submittedName>
        <fullName evidence="1">Uncharacterized protein</fullName>
    </submittedName>
</protein>
<dbReference type="EMBL" id="DACRBY010000020">
    <property type="protein sequence ID" value="HAS8541339.1"/>
    <property type="molecule type" value="Genomic_DNA"/>
</dbReference>
<gene>
    <name evidence="1" type="ORF">I7730_16265</name>
</gene>
<sequence>MQFCHSKSVKSHQRGWLEEIDHIVCIDVGLVIFSSAPLSNSFDVLQYNHAQSKNKVKPEDDK</sequence>
<accession>A0A8H9N230</accession>
<organism evidence="1">
    <name type="scientific">Vibrio vulnificus</name>
    <dbReference type="NCBI Taxonomy" id="672"/>
    <lineage>
        <taxon>Bacteria</taxon>
        <taxon>Pseudomonadati</taxon>
        <taxon>Pseudomonadota</taxon>
        <taxon>Gammaproteobacteria</taxon>
        <taxon>Vibrionales</taxon>
        <taxon>Vibrionaceae</taxon>
        <taxon>Vibrio</taxon>
    </lineage>
</organism>